<proteinExistence type="predicted"/>
<dbReference type="KEGG" id="dfi:AXF13_02055"/>
<evidence type="ECO:0000313" key="1">
    <source>
        <dbReference type="EMBL" id="AMD88997.1"/>
    </source>
</evidence>
<evidence type="ECO:0000313" key="2">
    <source>
        <dbReference type="Proteomes" id="UP000069241"/>
    </source>
</evidence>
<dbReference type="STRING" id="44742.AXF13_02055"/>
<dbReference type="EMBL" id="CP014229">
    <property type="protein sequence ID" value="AMD88997.1"/>
    <property type="molecule type" value="Genomic_DNA"/>
</dbReference>
<accession>A0A0X8JHZ4</accession>
<organism evidence="1 2">
    <name type="scientific">Desulfovibrio fairfieldensis</name>
    <dbReference type="NCBI Taxonomy" id="44742"/>
    <lineage>
        <taxon>Bacteria</taxon>
        <taxon>Pseudomonadati</taxon>
        <taxon>Thermodesulfobacteriota</taxon>
        <taxon>Desulfovibrionia</taxon>
        <taxon>Desulfovibrionales</taxon>
        <taxon>Desulfovibrionaceae</taxon>
        <taxon>Desulfovibrio</taxon>
    </lineage>
</organism>
<protein>
    <submittedName>
        <fullName evidence="1">Peptidase M23</fullName>
    </submittedName>
</protein>
<keyword evidence="2" id="KW-1185">Reference proteome</keyword>
<dbReference type="RefSeq" id="WP_062251465.1">
    <property type="nucleotide sequence ID" value="NZ_CP014229.1"/>
</dbReference>
<reference evidence="2" key="1">
    <citation type="submission" date="2016-02" db="EMBL/GenBank/DDBJ databases">
        <authorList>
            <person name="Holder M.E."/>
            <person name="Ajami N.J."/>
            <person name="Petrosino J.F."/>
        </authorList>
    </citation>
    <scope>NUCLEOTIDE SEQUENCE [LARGE SCALE GENOMIC DNA]</scope>
    <source>
        <strain evidence="2">CCUG 45958</strain>
    </source>
</reference>
<name>A0A0X8JHZ4_9BACT</name>
<sequence length="110" mass="12481">MLLFDTGKKLEKAVGEEAALIIIGALEQLNEEQKKDLATKGDVFAVKAELRETELRLQKEIEVVRKEIREVDLRLQAQIKESEMRLLKWQIGGWVALAAIMAKGFGWLGF</sequence>
<dbReference type="Proteomes" id="UP000069241">
    <property type="component" value="Chromosome"/>
</dbReference>
<dbReference type="AlphaFoldDB" id="A0A0X8JHZ4"/>
<gene>
    <name evidence="1" type="ORF">AXF13_02055</name>
</gene>